<keyword evidence="2" id="KW-1185">Reference proteome</keyword>
<dbReference type="Proteomes" id="UP000028761">
    <property type="component" value="Chromosome 2"/>
</dbReference>
<organism evidence="1 2">
    <name type="scientific">Papio anubis</name>
    <name type="common">Olive baboon</name>
    <dbReference type="NCBI Taxonomy" id="9555"/>
    <lineage>
        <taxon>Eukaryota</taxon>
        <taxon>Metazoa</taxon>
        <taxon>Chordata</taxon>
        <taxon>Craniata</taxon>
        <taxon>Vertebrata</taxon>
        <taxon>Euteleostomi</taxon>
        <taxon>Mammalia</taxon>
        <taxon>Eutheria</taxon>
        <taxon>Euarchontoglires</taxon>
        <taxon>Primates</taxon>
        <taxon>Haplorrhini</taxon>
        <taxon>Catarrhini</taxon>
        <taxon>Cercopithecidae</taxon>
        <taxon>Cercopithecinae</taxon>
        <taxon>Papio</taxon>
    </lineage>
</organism>
<name>A0A8I5R6G4_PAPAN</name>
<accession>A0A8I5R6G4</accession>
<evidence type="ECO:0000313" key="2">
    <source>
        <dbReference type="Proteomes" id="UP000028761"/>
    </source>
</evidence>
<dbReference type="GeneTree" id="ENSGT01130000278556"/>
<reference evidence="1" key="2">
    <citation type="submission" date="2025-08" db="UniProtKB">
        <authorList>
            <consortium name="Ensembl"/>
        </authorList>
    </citation>
    <scope>IDENTIFICATION</scope>
</reference>
<dbReference type="Ensembl" id="ENSPANT00000068409.1">
    <property type="protein sequence ID" value="ENSPANP00000052135.1"/>
    <property type="gene ID" value="ENSPANG00000048787.1"/>
</dbReference>
<evidence type="ECO:0000313" key="1">
    <source>
        <dbReference type="Ensembl" id="ENSPANP00000052135.1"/>
    </source>
</evidence>
<proteinExistence type="predicted"/>
<reference evidence="1 2" key="1">
    <citation type="submission" date="2012-03" db="EMBL/GenBank/DDBJ databases">
        <title>Whole Genome Assembly of Papio anubis.</title>
        <authorList>
            <person name="Liu Y.L."/>
            <person name="Abraham K.A."/>
            <person name="Akbar H.A."/>
            <person name="Ali S.A."/>
            <person name="Anosike U.A."/>
            <person name="Aqrawi P.A."/>
            <person name="Arias F.A."/>
            <person name="Attaway T.A."/>
            <person name="Awwad R.A."/>
            <person name="Babu C.B."/>
            <person name="Bandaranaike D.B."/>
            <person name="Battles P.B."/>
            <person name="Bell A.B."/>
            <person name="Beltran B.B."/>
            <person name="Berhane-Mersha D.B."/>
            <person name="Bess C.B."/>
            <person name="Bickham C.B."/>
            <person name="Bolden T.B."/>
            <person name="Carter K.C."/>
            <person name="Chau D.C."/>
            <person name="Chavez A.C."/>
            <person name="Clerc-Blankenburg K.C."/>
            <person name="Coyle M.C."/>
            <person name="Dao M.D."/>
            <person name="Davila M.L.D."/>
            <person name="Davy-Carroll L.D."/>
            <person name="Denson S.D."/>
            <person name="Dinh H.D."/>
            <person name="Fernandez S.F."/>
            <person name="Fernando P.F."/>
            <person name="Forbes L.F."/>
            <person name="Francis C.F."/>
            <person name="Francisco L.F."/>
            <person name="Fu Q.F."/>
            <person name="Garcia-Iii R.G."/>
            <person name="Garrett T.G."/>
            <person name="Gross S.G."/>
            <person name="Gubbala S.G."/>
            <person name="Hirani K.H."/>
            <person name="Hogues M.H."/>
            <person name="Hollins B.H."/>
            <person name="Jackson L.J."/>
            <person name="Javaid M.J."/>
            <person name="Jhangiani S.J."/>
            <person name="Johnson A.J."/>
            <person name="Johnson B.J."/>
            <person name="Jones J.J."/>
            <person name="Joshi V.J."/>
            <person name="Kalu J.K."/>
            <person name="Khan N.K."/>
            <person name="Korchina V.K."/>
            <person name="Kovar C.K."/>
            <person name="Lago L.L."/>
            <person name="Lara F.L."/>
            <person name="Le T.-K.L."/>
            <person name="Lee S.L."/>
            <person name="Legall-Iii F.L."/>
            <person name="Lemon S.L."/>
            <person name="Liu J.L."/>
            <person name="Liu Y.-S.L."/>
            <person name="Liyanage D.L."/>
            <person name="Lopez J.L."/>
            <person name="Lorensuhewa L.L."/>
            <person name="Mata R.M."/>
            <person name="Mathew T.M."/>
            <person name="Mercado C.M."/>
            <person name="Mercado I.M."/>
            <person name="Morales K.M."/>
            <person name="Morgan M.M."/>
            <person name="Munidasa M.M."/>
            <person name="Ngo D.N."/>
            <person name="Nguyen L.N."/>
            <person name="Nguyen T.N."/>
            <person name="Nguyen N.N."/>
            <person name="Obregon M.O."/>
            <person name="Okwuonu G.O."/>
            <person name="Ongeri F.O."/>
            <person name="Onwere C.O."/>
            <person name="Osifeso I.O."/>
            <person name="Parra A.P."/>
            <person name="Patil S.P."/>
            <person name="Perez A.P."/>
            <person name="Perez Y.P."/>
            <person name="Pham C.P."/>
            <person name="Pu L.-L.P."/>
            <person name="Puazo M.P."/>
            <person name="Quiroz J.Q."/>
            <person name="Rouhana J.R."/>
            <person name="Ruiz M.R."/>
            <person name="Ruiz S.-J.R."/>
            <person name="Saada N.S."/>
            <person name="Santibanez J.S."/>
            <person name="Scheel M.S."/>
            <person name="Schneider B.S."/>
            <person name="Simmons D.S."/>
            <person name="Sisson I.S."/>
            <person name="Tang L.-Y.T."/>
            <person name="Thornton R.T."/>
            <person name="Tisius J.T."/>
            <person name="Toledanes G.T."/>
            <person name="Trejos Z.T."/>
            <person name="Usmani K.U."/>
            <person name="Varghese R.V."/>
            <person name="Vattathil S.V."/>
            <person name="Vee V.V."/>
            <person name="Walker D.W."/>
            <person name="Weissenberger G.W."/>
            <person name="White C.W."/>
            <person name="Williams A.W."/>
            <person name="Woodworth J.W."/>
            <person name="Wright R.W."/>
            <person name="Zhu Y.Z."/>
            <person name="Han Y.H."/>
            <person name="Newsham I.N."/>
            <person name="Nazareth L.N."/>
            <person name="Worley K.W."/>
            <person name="Muzny D.M."/>
            <person name="Rogers J.R."/>
            <person name="Gibbs R.G."/>
        </authorList>
    </citation>
    <scope>NUCLEOTIDE SEQUENCE [LARGE SCALE GENOMIC DNA]</scope>
</reference>
<reference evidence="1" key="3">
    <citation type="submission" date="2025-09" db="UniProtKB">
        <authorList>
            <consortium name="Ensembl"/>
        </authorList>
    </citation>
    <scope>IDENTIFICATION</scope>
</reference>
<dbReference type="AlphaFoldDB" id="A0A8I5R6G4"/>
<protein>
    <submittedName>
        <fullName evidence="1">Uncharacterized protein</fullName>
    </submittedName>
</protein>
<sequence length="116" mass="12577">MWSTKYKGPEVRVSLRCLWTSKGSSVAEVKQKREKIRPMRWLTPIVPALWEAKAGGSSEARSLRPGVVAHACNPSILGGRGGWITRSGVQDQPGQDGETVSLLKLQKLAGRGGEPL</sequence>